<evidence type="ECO:0000259" key="1">
    <source>
        <dbReference type="Pfam" id="PF07238"/>
    </source>
</evidence>
<accession>A0A512JFQ3</accession>
<feature type="domain" description="PilZ" evidence="1">
    <location>
        <begin position="115"/>
        <end position="194"/>
    </location>
</feature>
<keyword evidence="3" id="KW-1185">Reference proteome</keyword>
<organism evidence="2 3">
    <name type="scientific">Methylobacterium gnaphalii</name>
    <dbReference type="NCBI Taxonomy" id="1010610"/>
    <lineage>
        <taxon>Bacteria</taxon>
        <taxon>Pseudomonadati</taxon>
        <taxon>Pseudomonadota</taxon>
        <taxon>Alphaproteobacteria</taxon>
        <taxon>Hyphomicrobiales</taxon>
        <taxon>Methylobacteriaceae</taxon>
        <taxon>Methylobacterium</taxon>
    </lineage>
</organism>
<dbReference type="InterPro" id="IPR009875">
    <property type="entry name" value="PilZ_domain"/>
</dbReference>
<reference evidence="2 3" key="1">
    <citation type="submission" date="2019-07" db="EMBL/GenBank/DDBJ databases">
        <title>Whole genome shotgun sequence of Methylobacterium gnaphalii NBRC 107716.</title>
        <authorList>
            <person name="Hosoyama A."/>
            <person name="Uohara A."/>
            <person name="Ohji S."/>
            <person name="Ichikawa N."/>
        </authorList>
    </citation>
    <scope>NUCLEOTIDE SEQUENCE [LARGE SCALE GENOMIC DNA]</scope>
    <source>
        <strain evidence="2 3">NBRC 107716</strain>
    </source>
</reference>
<dbReference type="EMBL" id="BJZV01000002">
    <property type="protein sequence ID" value="GEP08774.1"/>
    <property type="molecule type" value="Genomic_DNA"/>
</dbReference>
<dbReference type="Pfam" id="PF07238">
    <property type="entry name" value="PilZ"/>
    <property type="match status" value="1"/>
</dbReference>
<name>A0A512JFQ3_9HYPH</name>
<evidence type="ECO:0000313" key="3">
    <source>
        <dbReference type="Proteomes" id="UP000321750"/>
    </source>
</evidence>
<dbReference type="SUPFAM" id="SSF141371">
    <property type="entry name" value="PilZ domain-like"/>
    <property type="match status" value="1"/>
</dbReference>
<protein>
    <recommendedName>
        <fullName evidence="1">PilZ domain-containing protein</fullName>
    </recommendedName>
</protein>
<dbReference type="Proteomes" id="UP000321750">
    <property type="component" value="Unassembled WGS sequence"/>
</dbReference>
<dbReference type="AlphaFoldDB" id="A0A512JFQ3"/>
<dbReference type="GO" id="GO:0035438">
    <property type="term" value="F:cyclic-di-GMP binding"/>
    <property type="evidence" value="ECO:0007669"/>
    <property type="project" value="InterPro"/>
</dbReference>
<evidence type="ECO:0000313" key="2">
    <source>
        <dbReference type="EMBL" id="GEP08774.1"/>
    </source>
</evidence>
<gene>
    <name evidence="2" type="ORF">MGN01_06190</name>
</gene>
<comment type="caution">
    <text evidence="2">The sequence shown here is derived from an EMBL/GenBank/DDBJ whole genome shotgun (WGS) entry which is preliminary data.</text>
</comment>
<sequence>MGIRAMLAFGELPWANQERVTAAGRCTIGDGEEFACVVNMPDSETAEVTCDYLPSDEDIGQEVICYVDGIGPVAGSVRELTDSGFVIGVEVNAERHARIEARLTWMRAHVQGLADRRTNTRIVPKHRRTTVKCPDGRLIDAEIADLSMSGAGLVLAEKPNVGAVVTVGKRFATVIRHKDDGIGVAFRLPFSAETFNEHVVL</sequence>
<proteinExistence type="predicted"/>